<protein>
    <submittedName>
        <fullName evidence="2">Uncharacterized protein</fullName>
    </submittedName>
</protein>
<feature type="region of interest" description="Disordered" evidence="1">
    <location>
        <begin position="1"/>
        <end position="111"/>
    </location>
</feature>
<keyword evidence="3" id="KW-1185">Reference proteome</keyword>
<sequence length="136" mass="14042">MPHPPPVGATTHPTVAIPVDGPAPAQEAAEQGNSPTGQGLDTDSVTNPAPPDAPMTDPATDRIRSPSQPAPRPDQPQQPLPQLTAPATPLTIAAANSTLHPPGTNDYGERGVDGVLLLPASANPHWRHHTRPCDVP</sequence>
<organism evidence="2 3">
    <name type="scientific">Turnera subulata</name>
    <dbReference type="NCBI Taxonomy" id="218843"/>
    <lineage>
        <taxon>Eukaryota</taxon>
        <taxon>Viridiplantae</taxon>
        <taxon>Streptophyta</taxon>
        <taxon>Embryophyta</taxon>
        <taxon>Tracheophyta</taxon>
        <taxon>Spermatophyta</taxon>
        <taxon>Magnoliopsida</taxon>
        <taxon>eudicotyledons</taxon>
        <taxon>Gunneridae</taxon>
        <taxon>Pentapetalae</taxon>
        <taxon>rosids</taxon>
        <taxon>fabids</taxon>
        <taxon>Malpighiales</taxon>
        <taxon>Passifloraceae</taxon>
        <taxon>Turnera</taxon>
    </lineage>
</organism>
<comment type="caution">
    <text evidence="2">The sequence shown here is derived from an EMBL/GenBank/DDBJ whole genome shotgun (WGS) entry which is preliminary data.</text>
</comment>
<dbReference type="EMBL" id="JAKUCV010001860">
    <property type="protein sequence ID" value="KAJ4844800.1"/>
    <property type="molecule type" value="Genomic_DNA"/>
</dbReference>
<evidence type="ECO:0000313" key="3">
    <source>
        <dbReference type="Proteomes" id="UP001141552"/>
    </source>
</evidence>
<dbReference type="AlphaFoldDB" id="A0A9Q0JL71"/>
<feature type="compositionally biased region" description="Low complexity" evidence="1">
    <location>
        <begin position="80"/>
        <end position="95"/>
    </location>
</feature>
<feature type="compositionally biased region" description="Pro residues" evidence="1">
    <location>
        <begin position="68"/>
        <end position="79"/>
    </location>
</feature>
<name>A0A9Q0JL71_9ROSI</name>
<proteinExistence type="predicted"/>
<evidence type="ECO:0000256" key="1">
    <source>
        <dbReference type="SAM" id="MobiDB-lite"/>
    </source>
</evidence>
<dbReference type="Proteomes" id="UP001141552">
    <property type="component" value="Unassembled WGS sequence"/>
</dbReference>
<reference evidence="2" key="2">
    <citation type="journal article" date="2023" name="Plants (Basel)">
        <title>Annotation of the Turnera subulata (Passifloraceae) Draft Genome Reveals the S-Locus Evolved after the Divergence of Turneroideae from Passifloroideae in a Stepwise Manner.</title>
        <authorList>
            <person name="Henning P.M."/>
            <person name="Roalson E.H."/>
            <person name="Mir W."/>
            <person name="McCubbin A.G."/>
            <person name="Shore J.S."/>
        </authorList>
    </citation>
    <scope>NUCLEOTIDE SEQUENCE</scope>
    <source>
        <strain evidence="2">F60SS</strain>
    </source>
</reference>
<accession>A0A9Q0JL71</accession>
<evidence type="ECO:0000313" key="2">
    <source>
        <dbReference type="EMBL" id="KAJ4844800.1"/>
    </source>
</evidence>
<feature type="compositionally biased region" description="Polar residues" evidence="1">
    <location>
        <begin position="31"/>
        <end position="45"/>
    </location>
</feature>
<reference evidence="2" key="1">
    <citation type="submission" date="2022-02" db="EMBL/GenBank/DDBJ databases">
        <authorList>
            <person name="Henning P.M."/>
            <person name="McCubbin A.G."/>
            <person name="Shore J.S."/>
        </authorList>
    </citation>
    <scope>NUCLEOTIDE SEQUENCE</scope>
    <source>
        <strain evidence="2">F60SS</strain>
        <tissue evidence="2">Leaves</tissue>
    </source>
</reference>
<gene>
    <name evidence="2" type="ORF">Tsubulata_038679</name>
</gene>